<dbReference type="EMBL" id="JBAMIC010000021">
    <property type="protein sequence ID" value="KAK7092515.1"/>
    <property type="molecule type" value="Genomic_DNA"/>
</dbReference>
<dbReference type="Proteomes" id="UP001374579">
    <property type="component" value="Unassembled WGS sequence"/>
</dbReference>
<sequence>METSHCHSHTARFLAETASQIWRKQKDMRSAPVGERRLVTGYDKHLWDAREKRESRELRFHTIKISPPPKGILVVDALHVCCVAAGKAERFKIVENLFFAICHILWEIRLVGLKDRYRQ</sequence>
<dbReference type="AlphaFoldDB" id="A0AAN9AU10"/>
<reference evidence="1 2" key="1">
    <citation type="submission" date="2024-02" db="EMBL/GenBank/DDBJ databases">
        <title>Chromosome-scale genome assembly of the rough periwinkle Littorina saxatilis.</title>
        <authorList>
            <person name="De Jode A."/>
            <person name="Faria R."/>
            <person name="Formenti G."/>
            <person name="Sims Y."/>
            <person name="Smith T.P."/>
            <person name="Tracey A."/>
            <person name="Wood J.M.D."/>
            <person name="Zagrodzka Z.B."/>
            <person name="Johannesson K."/>
            <person name="Butlin R.K."/>
            <person name="Leder E.H."/>
        </authorList>
    </citation>
    <scope>NUCLEOTIDE SEQUENCE [LARGE SCALE GENOMIC DNA]</scope>
    <source>
        <strain evidence="1">Snail1</strain>
        <tissue evidence="1">Muscle</tissue>
    </source>
</reference>
<organism evidence="1 2">
    <name type="scientific">Littorina saxatilis</name>
    <dbReference type="NCBI Taxonomy" id="31220"/>
    <lineage>
        <taxon>Eukaryota</taxon>
        <taxon>Metazoa</taxon>
        <taxon>Spiralia</taxon>
        <taxon>Lophotrochozoa</taxon>
        <taxon>Mollusca</taxon>
        <taxon>Gastropoda</taxon>
        <taxon>Caenogastropoda</taxon>
        <taxon>Littorinimorpha</taxon>
        <taxon>Littorinoidea</taxon>
        <taxon>Littorinidae</taxon>
        <taxon>Littorina</taxon>
    </lineage>
</organism>
<name>A0AAN9AU10_9CAEN</name>
<gene>
    <name evidence="1" type="ORF">V1264_008250</name>
</gene>
<keyword evidence="2" id="KW-1185">Reference proteome</keyword>
<proteinExistence type="predicted"/>
<evidence type="ECO:0000313" key="2">
    <source>
        <dbReference type="Proteomes" id="UP001374579"/>
    </source>
</evidence>
<evidence type="ECO:0000313" key="1">
    <source>
        <dbReference type="EMBL" id="KAK7092515.1"/>
    </source>
</evidence>
<accession>A0AAN9AU10</accession>
<protein>
    <submittedName>
        <fullName evidence="1">Uncharacterized protein</fullName>
    </submittedName>
</protein>
<comment type="caution">
    <text evidence="1">The sequence shown here is derived from an EMBL/GenBank/DDBJ whole genome shotgun (WGS) entry which is preliminary data.</text>
</comment>